<dbReference type="STRING" id="406100.SAMN04488052_11013"/>
<dbReference type="InterPro" id="IPR050553">
    <property type="entry name" value="Thioredoxin_ResA/DsbE_sf"/>
</dbReference>
<keyword evidence="3" id="KW-0676">Redox-active center</keyword>
<keyword evidence="7" id="KW-1185">Reference proteome</keyword>
<dbReference type="Gene3D" id="3.40.30.10">
    <property type="entry name" value="Glutaredoxin"/>
    <property type="match status" value="1"/>
</dbReference>
<organism evidence="6 7">
    <name type="scientific">Aquisalimonas asiatica</name>
    <dbReference type="NCBI Taxonomy" id="406100"/>
    <lineage>
        <taxon>Bacteria</taxon>
        <taxon>Pseudomonadati</taxon>
        <taxon>Pseudomonadota</taxon>
        <taxon>Gammaproteobacteria</taxon>
        <taxon>Chromatiales</taxon>
        <taxon>Ectothiorhodospiraceae</taxon>
        <taxon>Aquisalimonas</taxon>
    </lineage>
</organism>
<dbReference type="Pfam" id="PF08534">
    <property type="entry name" value="Redoxin"/>
    <property type="match status" value="1"/>
</dbReference>
<dbReference type="PANTHER" id="PTHR42852">
    <property type="entry name" value="THIOL:DISULFIDE INTERCHANGE PROTEIN DSBE"/>
    <property type="match status" value="1"/>
</dbReference>
<evidence type="ECO:0000256" key="1">
    <source>
        <dbReference type="ARBA" id="ARBA00004196"/>
    </source>
</evidence>
<gene>
    <name evidence="6" type="ORF">SAMN04488052_11013</name>
</gene>
<dbReference type="GO" id="GO:0015036">
    <property type="term" value="F:disulfide oxidoreductase activity"/>
    <property type="evidence" value="ECO:0007669"/>
    <property type="project" value="UniProtKB-ARBA"/>
</dbReference>
<accession>A0A1H8V659</accession>
<feature type="transmembrane region" description="Helical" evidence="4">
    <location>
        <begin position="12"/>
        <end position="32"/>
    </location>
</feature>
<protein>
    <submittedName>
        <fullName evidence="6">Peroxiredoxin</fullName>
    </submittedName>
</protein>
<evidence type="ECO:0000256" key="3">
    <source>
        <dbReference type="ARBA" id="ARBA00023284"/>
    </source>
</evidence>
<keyword evidence="4" id="KW-0812">Transmembrane</keyword>
<proteinExistence type="predicted"/>
<keyword evidence="2" id="KW-0201">Cytochrome c-type biogenesis</keyword>
<keyword evidence="4" id="KW-0472">Membrane</keyword>
<feature type="domain" description="Thioredoxin" evidence="5">
    <location>
        <begin position="35"/>
        <end position="176"/>
    </location>
</feature>
<dbReference type="GO" id="GO:0030313">
    <property type="term" value="C:cell envelope"/>
    <property type="evidence" value="ECO:0007669"/>
    <property type="project" value="UniProtKB-SubCell"/>
</dbReference>
<evidence type="ECO:0000256" key="2">
    <source>
        <dbReference type="ARBA" id="ARBA00022748"/>
    </source>
</evidence>
<evidence type="ECO:0000313" key="7">
    <source>
        <dbReference type="Proteomes" id="UP000199657"/>
    </source>
</evidence>
<comment type="subcellular location">
    <subcellularLocation>
        <location evidence="1">Cell envelope</location>
    </subcellularLocation>
</comment>
<dbReference type="GO" id="GO:0017004">
    <property type="term" value="P:cytochrome complex assembly"/>
    <property type="evidence" value="ECO:0007669"/>
    <property type="project" value="UniProtKB-KW"/>
</dbReference>
<evidence type="ECO:0000313" key="6">
    <source>
        <dbReference type="EMBL" id="SEP10767.1"/>
    </source>
</evidence>
<sequence>MSEHPRKQRRRLAPVLAVIVGLGAALGGLAAWQTWFQPELRPGFSLPDLQDDEQRSISEWDGDLIVLNFWATWCPPCVKEIPVFTALQDEYGEQGVQFIGVAIDNRDDALSFYDELDMNYPSFYGVQEAMDINEAYGNEMGTLPYTVLIDRNGAIVHRFNREVDRDDIEPVIQEHL</sequence>
<dbReference type="InterPro" id="IPR013740">
    <property type="entry name" value="Redoxin"/>
</dbReference>
<reference evidence="6 7" key="1">
    <citation type="submission" date="2016-10" db="EMBL/GenBank/DDBJ databases">
        <authorList>
            <person name="de Groot N.N."/>
        </authorList>
    </citation>
    <scope>NUCLEOTIDE SEQUENCE [LARGE SCALE GENOMIC DNA]</scope>
    <source>
        <strain evidence="6 7">CGMCC 1.6291</strain>
    </source>
</reference>
<dbReference type="SUPFAM" id="SSF52833">
    <property type="entry name" value="Thioredoxin-like"/>
    <property type="match status" value="1"/>
</dbReference>
<dbReference type="RefSeq" id="WP_091645644.1">
    <property type="nucleotide sequence ID" value="NZ_FOEG01000010.1"/>
</dbReference>
<dbReference type="PANTHER" id="PTHR42852:SF17">
    <property type="entry name" value="THIOREDOXIN-LIKE PROTEIN HI_1115"/>
    <property type="match status" value="1"/>
</dbReference>
<name>A0A1H8V659_9GAMM</name>
<dbReference type="AlphaFoldDB" id="A0A1H8V659"/>
<dbReference type="OrthoDB" id="9788279at2"/>
<dbReference type="InterPro" id="IPR013766">
    <property type="entry name" value="Thioredoxin_domain"/>
</dbReference>
<keyword evidence="4" id="KW-1133">Transmembrane helix</keyword>
<dbReference type="PROSITE" id="PS51352">
    <property type="entry name" value="THIOREDOXIN_2"/>
    <property type="match status" value="1"/>
</dbReference>
<dbReference type="PROSITE" id="PS00194">
    <property type="entry name" value="THIOREDOXIN_1"/>
    <property type="match status" value="1"/>
</dbReference>
<evidence type="ECO:0000259" key="5">
    <source>
        <dbReference type="PROSITE" id="PS51352"/>
    </source>
</evidence>
<dbReference type="InterPro" id="IPR036249">
    <property type="entry name" value="Thioredoxin-like_sf"/>
</dbReference>
<evidence type="ECO:0000256" key="4">
    <source>
        <dbReference type="SAM" id="Phobius"/>
    </source>
</evidence>
<dbReference type="EMBL" id="FOEG01000010">
    <property type="protein sequence ID" value="SEP10767.1"/>
    <property type="molecule type" value="Genomic_DNA"/>
</dbReference>
<dbReference type="Proteomes" id="UP000199657">
    <property type="component" value="Unassembled WGS sequence"/>
</dbReference>
<dbReference type="InterPro" id="IPR017937">
    <property type="entry name" value="Thioredoxin_CS"/>
</dbReference>
<dbReference type="CDD" id="cd02966">
    <property type="entry name" value="TlpA_like_family"/>
    <property type="match status" value="1"/>
</dbReference>